<evidence type="ECO:0000256" key="3">
    <source>
        <dbReference type="ARBA" id="ARBA00022989"/>
    </source>
</evidence>
<dbReference type="Proteomes" id="UP001152747">
    <property type="component" value="Unassembled WGS sequence"/>
</dbReference>
<comment type="subcellular location">
    <subcellularLocation>
        <location evidence="1">Membrane</location>
        <topology evidence="1">Multi-pass membrane protein</topology>
    </subcellularLocation>
</comment>
<dbReference type="AlphaFoldDB" id="A0A9P1IN01"/>
<evidence type="ECO:0000313" key="7">
    <source>
        <dbReference type="EMBL" id="CAI5448713.1"/>
    </source>
</evidence>
<dbReference type="Gene3D" id="1.20.1250.20">
    <property type="entry name" value="MFS general substrate transporter like domains"/>
    <property type="match status" value="1"/>
</dbReference>
<keyword evidence="4 5" id="KW-0472">Membrane</keyword>
<evidence type="ECO:0000313" key="8">
    <source>
        <dbReference type="Proteomes" id="UP001152747"/>
    </source>
</evidence>
<dbReference type="Pfam" id="PF00083">
    <property type="entry name" value="Sugar_tr"/>
    <property type="match status" value="1"/>
</dbReference>
<dbReference type="InterPro" id="IPR045263">
    <property type="entry name" value="GLUT"/>
</dbReference>
<sequence length="509" mass="56591">MGRWQTVRLLIIYSILSAITNFPSGFTNSTVNTAVAKLHKFIVTSLQLRGYSDDDNTVALIQSATLNCWFVAQIFGALLTPTISDRFGRRAGYIICVCVTIIATLIQYLSIITYMPWTLILGRSLTALVSPLGDACLLLYVQETSPVEIRGMSSFLCEIGYGSMCVLGMILGMKSVLGASLSNLLLVSLLPLCFSLGFVLQLPETPKFLMIVKGDSDRAMKSLRYFQGRSNSNYHLLSEYQAEKMTEQDQKDSSFLDLISKWHLRQAMKLALATLALTLSFYPILQSSTLFLAKSGVPMETAQWCSTFAQIVLTLSSIFGASIIDHFPRRALILTFGVLSNLLLLSFAIFSTLSTGSDNTGWTKYACLASLVAYCISFGMVLGPLSWFVAPELVSQRHRCTIFSACFAIHNLLIALTDFATIPLFMMYGSQCFIYLFIIPSSICLIYLYIYMPETWQSSTLEIINDMIERGLHGRNIDHFDLDTPSFQVRPRLFSINSASCSPGVVMVY</sequence>
<protein>
    <recommendedName>
        <fullName evidence="6">Major facilitator superfamily (MFS) profile domain-containing protein</fullName>
    </recommendedName>
</protein>
<proteinExistence type="predicted"/>
<dbReference type="GO" id="GO:0015149">
    <property type="term" value="F:hexose transmembrane transporter activity"/>
    <property type="evidence" value="ECO:0007669"/>
    <property type="project" value="TreeGrafter"/>
</dbReference>
<evidence type="ECO:0000256" key="4">
    <source>
        <dbReference type="ARBA" id="ARBA00023136"/>
    </source>
</evidence>
<dbReference type="OrthoDB" id="8120565at2759"/>
<feature type="transmembrane region" description="Helical" evidence="5">
    <location>
        <begin position="120"/>
        <end position="141"/>
    </location>
</feature>
<feature type="transmembrane region" description="Helical" evidence="5">
    <location>
        <begin position="402"/>
        <end position="427"/>
    </location>
</feature>
<reference evidence="7" key="1">
    <citation type="submission" date="2022-11" db="EMBL/GenBank/DDBJ databases">
        <authorList>
            <person name="Kikuchi T."/>
        </authorList>
    </citation>
    <scope>NUCLEOTIDE SEQUENCE</scope>
    <source>
        <strain evidence="7">PS1010</strain>
    </source>
</reference>
<dbReference type="PANTHER" id="PTHR23503">
    <property type="entry name" value="SOLUTE CARRIER FAMILY 2"/>
    <property type="match status" value="1"/>
</dbReference>
<feature type="transmembrane region" description="Helical" evidence="5">
    <location>
        <begin position="153"/>
        <end position="173"/>
    </location>
</feature>
<dbReference type="GO" id="GO:0016020">
    <property type="term" value="C:membrane"/>
    <property type="evidence" value="ECO:0007669"/>
    <property type="project" value="UniProtKB-SubCell"/>
</dbReference>
<dbReference type="PANTHER" id="PTHR23503:SF46">
    <property type="entry name" value="MAJOR FACILITATOR SUPERFAMILY (MFS) PROFILE DOMAIN-CONTAINING PROTEIN"/>
    <property type="match status" value="1"/>
</dbReference>
<dbReference type="EMBL" id="CANHGI010000004">
    <property type="protein sequence ID" value="CAI5448713.1"/>
    <property type="molecule type" value="Genomic_DNA"/>
</dbReference>
<feature type="transmembrane region" description="Helical" evidence="5">
    <location>
        <begin position="91"/>
        <end position="114"/>
    </location>
</feature>
<dbReference type="PROSITE" id="PS50850">
    <property type="entry name" value="MFS"/>
    <property type="match status" value="1"/>
</dbReference>
<feature type="transmembrane region" description="Helical" evidence="5">
    <location>
        <begin position="371"/>
        <end position="390"/>
    </location>
</feature>
<dbReference type="InterPro" id="IPR036259">
    <property type="entry name" value="MFS_trans_sf"/>
</dbReference>
<evidence type="ECO:0000256" key="2">
    <source>
        <dbReference type="ARBA" id="ARBA00022692"/>
    </source>
</evidence>
<feature type="transmembrane region" description="Helical" evidence="5">
    <location>
        <begin position="59"/>
        <end position="79"/>
    </location>
</feature>
<gene>
    <name evidence="7" type="ORF">CAMP_LOCUS11350</name>
</gene>
<feature type="transmembrane region" description="Helical" evidence="5">
    <location>
        <begin position="7"/>
        <end position="26"/>
    </location>
</feature>
<name>A0A9P1IN01_9PELO</name>
<organism evidence="7 8">
    <name type="scientific">Caenorhabditis angaria</name>
    <dbReference type="NCBI Taxonomy" id="860376"/>
    <lineage>
        <taxon>Eukaryota</taxon>
        <taxon>Metazoa</taxon>
        <taxon>Ecdysozoa</taxon>
        <taxon>Nematoda</taxon>
        <taxon>Chromadorea</taxon>
        <taxon>Rhabditida</taxon>
        <taxon>Rhabditina</taxon>
        <taxon>Rhabditomorpha</taxon>
        <taxon>Rhabditoidea</taxon>
        <taxon>Rhabditidae</taxon>
        <taxon>Peloderinae</taxon>
        <taxon>Caenorhabditis</taxon>
    </lineage>
</organism>
<feature type="transmembrane region" description="Helical" evidence="5">
    <location>
        <begin position="433"/>
        <end position="452"/>
    </location>
</feature>
<dbReference type="SUPFAM" id="SSF103473">
    <property type="entry name" value="MFS general substrate transporter"/>
    <property type="match status" value="1"/>
</dbReference>
<dbReference type="InterPro" id="IPR005828">
    <property type="entry name" value="MFS_sugar_transport-like"/>
</dbReference>
<evidence type="ECO:0000256" key="5">
    <source>
        <dbReference type="SAM" id="Phobius"/>
    </source>
</evidence>
<comment type="caution">
    <text evidence="7">The sequence shown here is derived from an EMBL/GenBank/DDBJ whole genome shotgun (WGS) entry which is preliminary data.</text>
</comment>
<keyword evidence="2 5" id="KW-0812">Transmembrane</keyword>
<feature type="transmembrane region" description="Helical" evidence="5">
    <location>
        <begin position="270"/>
        <end position="289"/>
    </location>
</feature>
<dbReference type="InterPro" id="IPR020846">
    <property type="entry name" value="MFS_dom"/>
</dbReference>
<feature type="domain" description="Major facilitator superfamily (MFS) profile" evidence="6">
    <location>
        <begin position="13"/>
        <end position="456"/>
    </location>
</feature>
<feature type="transmembrane region" description="Helical" evidence="5">
    <location>
        <begin position="331"/>
        <end position="351"/>
    </location>
</feature>
<keyword evidence="8" id="KW-1185">Reference proteome</keyword>
<feature type="transmembrane region" description="Helical" evidence="5">
    <location>
        <begin position="301"/>
        <end position="324"/>
    </location>
</feature>
<accession>A0A9P1IN01</accession>
<keyword evidence="3 5" id="KW-1133">Transmembrane helix</keyword>
<evidence type="ECO:0000256" key="1">
    <source>
        <dbReference type="ARBA" id="ARBA00004141"/>
    </source>
</evidence>
<feature type="transmembrane region" description="Helical" evidence="5">
    <location>
        <begin position="179"/>
        <end position="200"/>
    </location>
</feature>
<evidence type="ECO:0000259" key="6">
    <source>
        <dbReference type="PROSITE" id="PS50850"/>
    </source>
</evidence>